<dbReference type="Proteomes" id="UP000501690">
    <property type="component" value="Linkage Group LG4"/>
</dbReference>
<protein>
    <submittedName>
        <fullName evidence="1">Uncharacterized protein</fullName>
    </submittedName>
</protein>
<evidence type="ECO:0000313" key="2">
    <source>
        <dbReference type="Proteomes" id="UP000501690"/>
    </source>
</evidence>
<keyword evidence="2" id="KW-1185">Reference proteome</keyword>
<evidence type="ECO:0000313" key="1">
    <source>
        <dbReference type="EMBL" id="QCD89948.1"/>
    </source>
</evidence>
<name>A0A4D6LNB2_VIGUN</name>
<accession>A0A4D6LNB2</accession>
<dbReference type="EMBL" id="CP039348">
    <property type="protein sequence ID" value="QCD89948.1"/>
    <property type="molecule type" value="Genomic_DNA"/>
</dbReference>
<dbReference type="AlphaFoldDB" id="A0A4D6LNB2"/>
<organism evidence="1 2">
    <name type="scientific">Vigna unguiculata</name>
    <name type="common">Cowpea</name>
    <dbReference type="NCBI Taxonomy" id="3917"/>
    <lineage>
        <taxon>Eukaryota</taxon>
        <taxon>Viridiplantae</taxon>
        <taxon>Streptophyta</taxon>
        <taxon>Embryophyta</taxon>
        <taxon>Tracheophyta</taxon>
        <taxon>Spermatophyta</taxon>
        <taxon>Magnoliopsida</taxon>
        <taxon>eudicotyledons</taxon>
        <taxon>Gunneridae</taxon>
        <taxon>Pentapetalae</taxon>
        <taxon>rosids</taxon>
        <taxon>fabids</taxon>
        <taxon>Fabales</taxon>
        <taxon>Fabaceae</taxon>
        <taxon>Papilionoideae</taxon>
        <taxon>50 kb inversion clade</taxon>
        <taxon>NPAAA clade</taxon>
        <taxon>indigoferoid/millettioid clade</taxon>
        <taxon>Phaseoleae</taxon>
        <taxon>Vigna</taxon>
    </lineage>
</organism>
<reference evidence="1 2" key="1">
    <citation type="submission" date="2019-04" db="EMBL/GenBank/DDBJ databases">
        <title>An improved genome assembly and genetic linkage map for asparagus bean, Vigna unguiculata ssp. sesquipedialis.</title>
        <authorList>
            <person name="Xia Q."/>
            <person name="Zhang R."/>
            <person name="Dong Y."/>
        </authorList>
    </citation>
    <scope>NUCLEOTIDE SEQUENCE [LARGE SCALE GENOMIC DNA]</scope>
    <source>
        <tissue evidence="1">Leaf</tissue>
    </source>
</reference>
<sequence length="512" mass="56551">MGSNLDGYCFVGAMLNYAVLPEPTILAQASQARLGEIYREDFRFETLSPKREREECSIVGLTRSSGERFDFWAKSDLVQASVTRLSENSRLVLCVVLAQARLLGYLNGELAGVPWVVARNVSLGCSQDRGTFELWLELASVSGVSVLVVASTDGSRWIALLSVLLTSLVVLGRYGLCLYLGTPPRITEGNESSMRCINIHGSGLVIEMEYVLWEMKGYHMVVAIRSPYLLVFGDDHVRGTREQVMLQVELGGGNLADGYCFVGAMLNYAVLPEPTILAQASQARLGEIYREDFRFETLSPKREREECSIVGLTRSSGERFDFWAKSDLVQASVTRLSENSRLVLCVVLAQARLLGYLNGELAGVPWVVARNVSLGCSQDRGTFELWLELASVSGVSVLVVASTDGSRWIALLSVLLTSLVVLGRYGLCLYLGTPPRITEGNESSMRCINIHGSGLVIEMEYVLWEMKGYHMVVAIRSPYLLVFGDDHVRGTREQVMLQVELVEGPSCFECFT</sequence>
<proteinExistence type="predicted"/>
<gene>
    <name evidence="1" type="ORF">DEO72_LG4g900</name>
</gene>